<dbReference type="SUPFAM" id="SSF55874">
    <property type="entry name" value="ATPase domain of HSP90 chaperone/DNA topoisomerase II/histidine kinase"/>
    <property type="match status" value="1"/>
</dbReference>
<protein>
    <recommendedName>
        <fullName evidence="2">histidine kinase</fullName>
        <ecNumber evidence="2">2.7.13.3</ecNumber>
    </recommendedName>
</protein>
<accession>A0A2I1R9K3</accession>
<evidence type="ECO:0000256" key="6">
    <source>
        <dbReference type="ARBA" id="ARBA00022777"/>
    </source>
</evidence>
<dbReference type="SMART" id="SM00065">
    <property type="entry name" value="GAF"/>
    <property type="match status" value="1"/>
</dbReference>
<dbReference type="InterPro" id="IPR003594">
    <property type="entry name" value="HATPase_dom"/>
</dbReference>
<dbReference type="SUPFAM" id="SSF55781">
    <property type="entry name" value="GAF domain-like"/>
    <property type="match status" value="1"/>
</dbReference>
<reference evidence="11 12" key="1">
    <citation type="submission" date="2017-12" db="EMBL/GenBank/DDBJ databases">
        <title>Phylogenetic diversity of female urinary microbiome.</title>
        <authorList>
            <person name="Thomas-White K."/>
            <person name="Wolfe A.J."/>
        </authorList>
    </citation>
    <scope>NUCLEOTIDE SEQUENCE [LARGE SCALE GENOMIC DNA]</scope>
    <source>
        <strain evidence="11 12">UMB0777</strain>
    </source>
</reference>
<dbReference type="Pfam" id="PF02518">
    <property type="entry name" value="HATPase_c"/>
    <property type="match status" value="1"/>
</dbReference>
<dbReference type="InterPro" id="IPR036890">
    <property type="entry name" value="HATPase_C_sf"/>
</dbReference>
<dbReference type="GO" id="GO:0005524">
    <property type="term" value="F:ATP binding"/>
    <property type="evidence" value="ECO:0007669"/>
    <property type="project" value="UniProtKB-KW"/>
</dbReference>
<dbReference type="GO" id="GO:0000155">
    <property type="term" value="F:phosphorelay sensor kinase activity"/>
    <property type="evidence" value="ECO:0007669"/>
    <property type="project" value="InterPro"/>
</dbReference>
<evidence type="ECO:0000256" key="3">
    <source>
        <dbReference type="ARBA" id="ARBA00022553"/>
    </source>
</evidence>
<evidence type="ECO:0000256" key="9">
    <source>
        <dbReference type="SAM" id="Phobius"/>
    </source>
</evidence>
<feature type="transmembrane region" description="Helical" evidence="9">
    <location>
        <begin position="82"/>
        <end position="113"/>
    </location>
</feature>
<comment type="catalytic activity">
    <reaction evidence="1">
        <text>ATP + protein L-histidine = ADP + protein N-phospho-L-histidine.</text>
        <dbReference type="EC" id="2.7.13.3"/>
    </reaction>
</comment>
<proteinExistence type="predicted"/>
<feature type="transmembrane region" description="Helical" evidence="9">
    <location>
        <begin position="51"/>
        <end position="70"/>
    </location>
</feature>
<evidence type="ECO:0000256" key="4">
    <source>
        <dbReference type="ARBA" id="ARBA00022679"/>
    </source>
</evidence>
<evidence type="ECO:0000256" key="7">
    <source>
        <dbReference type="ARBA" id="ARBA00022840"/>
    </source>
</evidence>
<comment type="caution">
    <text evidence="11">The sequence shown here is derived from an EMBL/GenBank/DDBJ whole genome shotgun (WGS) entry which is preliminary data.</text>
</comment>
<evidence type="ECO:0000259" key="10">
    <source>
        <dbReference type="SMART" id="SM00065"/>
    </source>
</evidence>
<organism evidence="11 12">
    <name type="scientific">Gordonia terrae</name>
    <dbReference type="NCBI Taxonomy" id="2055"/>
    <lineage>
        <taxon>Bacteria</taxon>
        <taxon>Bacillati</taxon>
        <taxon>Actinomycetota</taxon>
        <taxon>Actinomycetes</taxon>
        <taxon>Mycobacteriales</taxon>
        <taxon>Gordoniaceae</taxon>
        <taxon>Gordonia</taxon>
    </lineage>
</organism>
<sequence length="643" mass="68314">MRQRKRGGSILSSVSDIDGRVIPASRNIERAPLWERIAAVVLRPTSPPLKWGVITAAVLIAGEALVVHWLKQFSPENAFGAVFLFGVLVVSAGWGFWLALATSVASAAAYVWFHALEGSGSVAPAVAVFSVLALLTNLLVGQSRLRALESDQRRREADLSASLARTVLRAADPSEALAAASARLSEVLELPTPGAILGEPDVECGEHLECIVLLDDERPVGSLLVSAEVSDADRRRIRRMVPNLEALLAAARDREVLYNQTISMARRQAALRRVATLVARRAEPNEVFHAVTDELADELGVEHVTLVHFTGEDECEVLAARDDETAAGPDGLVVGERIPLGGRNISTMVFETGEVAALDYSRATGPIGDRLRRRGISSGIGVPITVDDKPWGAVIVGVTHRSAPPDLRLRLSDFADLVARAVYNSESRAALNRSRARVIAAADQARRAIERDLHDGAQQRIVSLGMDLRAVQATIPNEQSDLRDKLDTAVDSLSQIHTDLQELSRGIHPAILSRGGLAPALKTLARRSPVPVSLQISVSGRLSEPVEVTAYYVVAESLTNTAKYAQASGVNIAARVDDDVLVLSVADDGVGGALPDRGSGLIGLRDRVEAVEGAFSVDSPAGVGTTVRAEIPLTGAATASTTG</sequence>
<dbReference type="Gene3D" id="1.20.5.1930">
    <property type="match status" value="1"/>
</dbReference>
<dbReference type="Pfam" id="PF13185">
    <property type="entry name" value="GAF_2"/>
    <property type="match status" value="1"/>
</dbReference>
<name>A0A2I1R9K3_9ACTN</name>
<keyword evidence="7" id="KW-0067">ATP-binding</keyword>
<dbReference type="Pfam" id="PF07730">
    <property type="entry name" value="HisKA_3"/>
    <property type="match status" value="1"/>
</dbReference>
<keyword evidence="9" id="KW-0812">Transmembrane</keyword>
<dbReference type="PANTHER" id="PTHR24421:SF10">
    <property type="entry name" value="NITRATE_NITRITE SENSOR PROTEIN NARQ"/>
    <property type="match status" value="1"/>
</dbReference>
<keyword evidence="9" id="KW-0472">Membrane</keyword>
<dbReference type="EMBL" id="PKJC01000005">
    <property type="protein sequence ID" value="PKZ65775.1"/>
    <property type="molecule type" value="Genomic_DNA"/>
</dbReference>
<dbReference type="CDD" id="cd16917">
    <property type="entry name" value="HATPase_UhpB-NarQ-NarX-like"/>
    <property type="match status" value="1"/>
</dbReference>
<evidence type="ECO:0000313" key="11">
    <source>
        <dbReference type="EMBL" id="PKZ65775.1"/>
    </source>
</evidence>
<dbReference type="Gene3D" id="3.30.565.10">
    <property type="entry name" value="Histidine kinase-like ATPase, C-terminal domain"/>
    <property type="match status" value="1"/>
</dbReference>
<evidence type="ECO:0000256" key="8">
    <source>
        <dbReference type="ARBA" id="ARBA00023012"/>
    </source>
</evidence>
<dbReference type="EC" id="2.7.13.3" evidence="2"/>
<dbReference type="PANTHER" id="PTHR24421">
    <property type="entry name" value="NITRATE/NITRITE SENSOR PROTEIN NARX-RELATED"/>
    <property type="match status" value="1"/>
</dbReference>
<evidence type="ECO:0000313" key="12">
    <source>
        <dbReference type="Proteomes" id="UP000234662"/>
    </source>
</evidence>
<keyword evidence="5" id="KW-0547">Nucleotide-binding</keyword>
<keyword evidence="3" id="KW-0597">Phosphoprotein</keyword>
<dbReference type="GO" id="GO:0046983">
    <property type="term" value="F:protein dimerization activity"/>
    <property type="evidence" value="ECO:0007669"/>
    <property type="project" value="InterPro"/>
</dbReference>
<feature type="transmembrane region" description="Helical" evidence="9">
    <location>
        <begin position="119"/>
        <end position="140"/>
    </location>
</feature>
<dbReference type="Proteomes" id="UP000234662">
    <property type="component" value="Unassembled WGS sequence"/>
</dbReference>
<dbReference type="InterPro" id="IPR011712">
    <property type="entry name" value="Sig_transdc_His_kin_sub3_dim/P"/>
</dbReference>
<feature type="domain" description="GAF" evidence="10">
    <location>
        <begin position="283"/>
        <end position="432"/>
    </location>
</feature>
<keyword evidence="4" id="KW-0808">Transferase</keyword>
<dbReference type="InterPro" id="IPR029016">
    <property type="entry name" value="GAF-like_dom_sf"/>
</dbReference>
<keyword evidence="9" id="KW-1133">Transmembrane helix</keyword>
<dbReference type="InterPro" id="IPR050482">
    <property type="entry name" value="Sensor_HK_TwoCompSys"/>
</dbReference>
<dbReference type="AlphaFoldDB" id="A0A2I1R9K3"/>
<evidence type="ECO:0000256" key="1">
    <source>
        <dbReference type="ARBA" id="ARBA00000085"/>
    </source>
</evidence>
<dbReference type="Gene3D" id="3.30.450.40">
    <property type="match status" value="1"/>
</dbReference>
<evidence type="ECO:0000256" key="2">
    <source>
        <dbReference type="ARBA" id="ARBA00012438"/>
    </source>
</evidence>
<keyword evidence="6 11" id="KW-0418">Kinase</keyword>
<keyword evidence="8" id="KW-0902">Two-component regulatory system</keyword>
<evidence type="ECO:0000256" key="5">
    <source>
        <dbReference type="ARBA" id="ARBA00022741"/>
    </source>
</evidence>
<gene>
    <name evidence="11" type="ORF">CYJ73_09470</name>
</gene>
<dbReference type="InterPro" id="IPR003018">
    <property type="entry name" value="GAF"/>
</dbReference>
<dbReference type="GO" id="GO:0016020">
    <property type="term" value="C:membrane"/>
    <property type="evidence" value="ECO:0007669"/>
    <property type="project" value="InterPro"/>
</dbReference>